<dbReference type="PANTHER" id="PTHR30349:SF64">
    <property type="entry name" value="PROPHAGE INTEGRASE INTD-RELATED"/>
    <property type="match status" value="1"/>
</dbReference>
<dbReference type="InterPro" id="IPR011010">
    <property type="entry name" value="DNA_brk_join_enz"/>
</dbReference>
<evidence type="ECO:0000259" key="8">
    <source>
        <dbReference type="PROSITE" id="PS51900"/>
    </source>
</evidence>
<dbReference type="PANTHER" id="PTHR30349">
    <property type="entry name" value="PHAGE INTEGRASE-RELATED"/>
    <property type="match status" value="1"/>
</dbReference>
<dbReference type="GO" id="GO:0003677">
    <property type="term" value="F:DNA binding"/>
    <property type="evidence" value="ECO:0007669"/>
    <property type="project" value="UniProtKB-UniRule"/>
</dbReference>
<sequence>MASKNNNHPGIRLRDDGRWEYRVQVPDPKTGKKKTVSRYATSCEEAKRKRTDWLYEINHGVYTSTTPITVEEWFRQWLHEYTGNLAASTYDSYVKKTERFIIPALGHIKLQKLTTQDVQGLLNDMQRNQMNWLEGKTPDHSYSAKYIHNVHGIIHVSLKKAVGIGLISKNVADECTLPKKLAPEIESLTEEQVLAFLDAVAGHEYELLYKIALFTGMRQGEILGLSWGDIDFRNGSVTVRRQLQRNDHVYDRILPKYGSVRKMYPAPIVMNLLRQQKEKQALYKKRAKEAWNNPMNLVFTKPNGENVSQSTVYKQFKKLVEAIGCPNARFHDLRHTFTDMSFAAGDDPRTVQGNLGHKTATFTLERYAHFNADSGRRSAQRMQHYIENLGVADEEAVEDTTSMPLKDE</sequence>
<evidence type="ECO:0000256" key="1">
    <source>
        <dbReference type="ARBA" id="ARBA00003283"/>
    </source>
</evidence>
<dbReference type="GO" id="GO:0015074">
    <property type="term" value="P:DNA integration"/>
    <property type="evidence" value="ECO:0007669"/>
    <property type="project" value="UniProtKB-KW"/>
</dbReference>
<dbReference type="Pfam" id="PF14659">
    <property type="entry name" value="Phage_int_SAM_3"/>
    <property type="match status" value="1"/>
</dbReference>
<proteinExistence type="inferred from homology"/>
<comment type="caution">
    <text evidence="9">The sequence shown here is derived from an EMBL/GenBank/DDBJ whole genome shotgun (WGS) entry which is preliminary data.</text>
</comment>
<evidence type="ECO:0000256" key="3">
    <source>
        <dbReference type="ARBA" id="ARBA00022908"/>
    </source>
</evidence>
<dbReference type="Gene3D" id="1.10.443.10">
    <property type="entry name" value="Intergrase catalytic core"/>
    <property type="match status" value="1"/>
</dbReference>
<dbReference type="InterPro" id="IPR010998">
    <property type="entry name" value="Integrase_recombinase_N"/>
</dbReference>
<dbReference type="GO" id="GO:0006310">
    <property type="term" value="P:DNA recombination"/>
    <property type="evidence" value="ECO:0007669"/>
    <property type="project" value="UniProtKB-KW"/>
</dbReference>
<evidence type="ECO:0000259" key="7">
    <source>
        <dbReference type="PROSITE" id="PS51898"/>
    </source>
</evidence>
<feature type="domain" description="Core-binding (CB)" evidence="8">
    <location>
        <begin position="68"/>
        <end position="162"/>
    </location>
</feature>
<dbReference type="SUPFAM" id="SSF56349">
    <property type="entry name" value="DNA breaking-rejoining enzymes"/>
    <property type="match status" value="1"/>
</dbReference>
<dbReference type="CDD" id="cd01189">
    <property type="entry name" value="INT_ICEBs1_C_like"/>
    <property type="match status" value="1"/>
</dbReference>
<dbReference type="Pfam" id="PF00589">
    <property type="entry name" value="Phage_integrase"/>
    <property type="match status" value="1"/>
</dbReference>
<dbReference type="Proteomes" id="UP000194903">
    <property type="component" value="Unassembled WGS sequence"/>
</dbReference>
<dbReference type="InterPro" id="IPR013762">
    <property type="entry name" value="Integrase-like_cat_sf"/>
</dbReference>
<evidence type="ECO:0000256" key="2">
    <source>
        <dbReference type="ARBA" id="ARBA00008857"/>
    </source>
</evidence>
<evidence type="ECO:0000256" key="5">
    <source>
        <dbReference type="ARBA" id="ARBA00023172"/>
    </source>
</evidence>
<reference evidence="9 10" key="1">
    <citation type="submission" date="2017-05" db="EMBL/GenBank/DDBJ databases">
        <title>Butyricicoccus porcorum sp. nov. a butyrate-producing bacterium from the swine intestinal tract.</title>
        <authorList>
            <person name="Trachsel J."/>
            <person name="Humphrey S."/>
            <person name="Allen H.K."/>
        </authorList>
    </citation>
    <scope>NUCLEOTIDE SEQUENCE [LARGE SCALE GENOMIC DNA]</scope>
    <source>
        <strain evidence="9">BB10</strain>
    </source>
</reference>
<dbReference type="OrthoDB" id="9785687at2"/>
<keyword evidence="10" id="KW-1185">Reference proteome</keyword>
<dbReference type="PROSITE" id="PS51900">
    <property type="entry name" value="CB"/>
    <property type="match status" value="1"/>
</dbReference>
<name>A0A252F167_9FIRM</name>
<feature type="domain" description="Tyr recombinase" evidence="7">
    <location>
        <begin position="183"/>
        <end position="380"/>
    </location>
</feature>
<keyword evidence="4 6" id="KW-0238">DNA-binding</keyword>
<gene>
    <name evidence="9" type="ORF">CBW42_12335</name>
</gene>
<accession>A0A252F167</accession>
<protein>
    <recommendedName>
        <fullName evidence="11">Site-specific integrase</fullName>
    </recommendedName>
</protein>
<dbReference type="InterPro" id="IPR050090">
    <property type="entry name" value="Tyrosine_recombinase_XerCD"/>
</dbReference>
<keyword evidence="5" id="KW-0233">DNA recombination</keyword>
<evidence type="ECO:0008006" key="11">
    <source>
        <dbReference type="Google" id="ProtNLM"/>
    </source>
</evidence>
<dbReference type="Gene3D" id="1.10.150.130">
    <property type="match status" value="1"/>
</dbReference>
<keyword evidence="3" id="KW-0229">DNA integration</keyword>
<evidence type="ECO:0000313" key="9">
    <source>
        <dbReference type="EMBL" id="OUM19563.1"/>
    </source>
</evidence>
<evidence type="ECO:0000313" key="10">
    <source>
        <dbReference type="Proteomes" id="UP000194903"/>
    </source>
</evidence>
<dbReference type="InterPro" id="IPR044068">
    <property type="entry name" value="CB"/>
</dbReference>
<comment type="function">
    <text evidence="1">Site-specific tyrosine recombinase, which acts by catalyzing the cutting and rejoining of the recombining DNA molecules.</text>
</comment>
<dbReference type="InterPro" id="IPR002104">
    <property type="entry name" value="Integrase_catalytic"/>
</dbReference>
<comment type="similarity">
    <text evidence="2">Belongs to the 'phage' integrase family.</text>
</comment>
<dbReference type="AlphaFoldDB" id="A0A252F167"/>
<organism evidence="9 10">
    <name type="scientific">Butyricicoccus porcorum</name>
    <dbReference type="NCBI Taxonomy" id="1945634"/>
    <lineage>
        <taxon>Bacteria</taxon>
        <taxon>Bacillati</taxon>
        <taxon>Bacillota</taxon>
        <taxon>Clostridia</taxon>
        <taxon>Eubacteriales</taxon>
        <taxon>Butyricicoccaceae</taxon>
        <taxon>Butyricicoccus</taxon>
    </lineage>
</organism>
<dbReference type="EMBL" id="NHOC01000014">
    <property type="protein sequence ID" value="OUM19563.1"/>
    <property type="molecule type" value="Genomic_DNA"/>
</dbReference>
<dbReference type="InterPro" id="IPR004107">
    <property type="entry name" value="Integrase_SAM-like_N"/>
</dbReference>
<evidence type="ECO:0000256" key="4">
    <source>
        <dbReference type="ARBA" id="ARBA00023125"/>
    </source>
</evidence>
<evidence type="ECO:0000256" key="6">
    <source>
        <dbReference type="PROSITE-ProRule" id="PRU01248"/>
    </source>
</evidence>
<dbReference type="PROSITE" id="PS51898">
    <property type="entry name" value="TYR_RECOMBINASE"/>
    <property type="match status" value="1"/>
</dbReference>